<dbReference type="Proteomes" id="UP000242146">
    <property type="component" value="Unassembled WGS sequence"/>
</dbReference>
<reference evidence="1 2" key="1">
    <citation type="submission" date="2016-07" db="EMBL/GenBank/DDBJ databases">
        <title>Pervasive Adenine N6-methylation of Active Genes in Fungi.</title>
        <authorList>
            <consortium name="DOE Joint Genome Institute"/>
            <person name="Mondo S.J."/>
            <person name="Dannebaum R.O."/>
            <person name="Kuo R.C."/>
            <person name="Labutti K."/>
            <person name="Haridas S."/>
            <person name="Kuo A."/>
            <person name="Salamov A."/>
            <person name="Ahrendt S.R."/>
            <person name="Lipzen A."/>
            <person name="Sullivan W."/>
            <person name="Andreopoulos W.B."/>
            <person name="Clum A."/>
            <person name="Lindquist E."/>
            <person name="Daum C."/>
            <person name="Ramamoorthy G.K."/>
            <person name="Gryganskyi A."/>
            <person name="Culley D."/>
            <person name="Magnuson J.K."/>
            <person name="James T.Y."/>
            <person name="O'Malley M.A."/>
            <person name="Stajich J.E."/>
            <person name="Spatafora J.W."/>
            <person name="Visel A."/>
            <person name="Grigoriev I.V."/>
        </authorList>
    </citation>
    <scope>NUCLEOTIDE SEQUENCE [LARGE SCALE GENOMIC DNA]</scope>
    <source>
        <strain evidence="1 2">NRRL 3301</strain>
    </source>
</reference>
<sequence>DLVGSKLLLGTKTFNALVTSSTLPNHPTLDPPCLRLCLTLQKNHLQIRIFIKRTAWLAAMSLAENASISSVSDTDYLYQLRQMRTRFHQASTYTCCRSSSEWADDLASQP</sequence>
<organism evidence="1 2">
    <name type="scientific">Hesseltinella vesiculosa</name>
    <dbReference type="NCBI Taxonomy" id="101127"/>
    <lineage>
        <taxon>Eukaryota</taxon>
        <taxon>Fungi</taxon>
        <taxon>Fungi incertae sedis</taxon>
        <taxon>Mucoromycota</taxon>
        <taxon>Mucoromycotina</taxon>
        <taxon>Mucoromycetes</taxon>
        <taxon>Mucorales</taxon>
        <taxon>Cunninghamellaceae</taxon>
        <taxon>Hesseltinella</taxon>
    </lineage>
</organism>
<feature type="non-terminal residue" evidence="1">
    <location>
        <position position="1"/>
    </location>
</feature>
<protein>
    <submittedName>
        <fullName evidence="1">Uncharacterized protein</fullName>
    </submittedName>
</protein>
<dbReference type="OrthoDB" id="2250876at2759"/>
<dbReference type="STRING" id="101127.A0A1X2GFW2"/>
<accession>A0A1X2GFW2</accession>
<evidence type="ECO:0000313" key="1">
    <source>
        <dbReference type="EMBL" id="ORX52766.1"/>
    </source>
</evidence>
<dbReference type="AlphaFoldDB" id="A0A1X2GFW2"/>
<proteinExistence type="predicted"/>
<evidence type="ECO:0000313" key="2">
    <source>
        <dbReference type="Proteomes" id="UP000242146"/>
    </source>
</evidence>
<keyword evidence="2" id="KW-1185">Reference proteome</keyword>
<dbReference type="EMBL" id="MCGT01000017">
    <property type="protein sequence ID" value="ORX52766.1"/>
    <property type="molecule type" value="Genomic_DNA"/>
</dbReference>
<name>A0A1X2GFW2_9FUNG</name>
<comment type="caution">
    <text evidence="1">The sequence shown here is derived from an EMBL/GenBank/DDBJ whole genome shotgun (WGS) entry which is preliminary data.</text>
</comment>
<gene>
    <name evidence="1" type="ORF">DM01DRAFT_1288443</name>
</gene>